<reference evidence="3 4" key="1">
    <citation type="journal article" date="2018" name="Microb. Genom.">
        <title>Expanding an expanded genome: long-read sequencing of Trypanosoma cruzi.</title>
        <authorList>
            <person name="Berna L."/>
            <person name="Rodriguez M."/>
            <person name="Chiribao M.L."/>
            <person name="Parodi-Talice A."/>
            <person name="Pita S."/>
            <person name="Rijo G."/>
            <person name="Alvarez-Valin F."/>
            <person name="Robello C."/>
        </authorList>
    </citation>
    <scope>NUCLEOTIDE SEQUENCE [LARGE SCALE GENOMIC DNA]</scope>
    <source>
        <strain evidence="3 4">TCC</strain>
    </source>
</reference>
<dbReference type="PANTHER" id="PTHR11206">
    <property type="entry name" value="MULTIDRUG RESISTANCE PROTEIN"/>
    <property type="match status" value="1"/>
</dbReference>
<dbReference type="VEuPathDB" id="TriTrypDB:C4B63_116g15"/>
<dbReference type="VEuPathDB" id="TriTrypDB:TcYC6_0069690"/>
<dbReference type="VEuPathDB" id="TriTrypDB:TcCL_ESM04004"/>
<feature type="transmembrane region" description="Helical" evidence="2">
    <location>
        <begin position="113"/>
        <end position="133"/>
    </location>
</feature>
<feature type="transmembrane region" description="Helical" evidence="2">
    <location>
        <begin position="183"/>
        <end position="203"/>
    </location>
</feature>
<feature type="transmembrane region" description="Helical" evidence="2">
    <location>
        <begin position="46"/>
        <end position="64"/>
    </location>
</feature>
<feature type="transmembrane region" description="Helical" evidence="2">
    <location>
        <begin position="375"/>
        <end position="396"/>
    </location>
</feature>
<dbReference type="GO" id="GO:0015297">
    <property type="term" value="F:antiporter activity"/>
    <property type="evidence" value="ECO:0007669"/>
    <property type="project" value="InterPro"/>
</dbReference>
<feature type="transmembrane region" description="Helical" evidence="2">
    <location>
        <begin position="434"/>
        <end position="454"/>
    </location>
</feature>
<comment type="similarity">
    <text evidence="1">Belongs to the multi antimicrobial extrusion (MATE) (TC 2.A.66.1) family.</text>
</comment>
<feature type="transmembrane region" description="Helical" evidence="2">
    <location>
        <begin position="154"/>
        <end position="171"/>
    </location>
</feature>
<dbReference type="NCBIfam" id="TIGR00797">
    <property type="entry name" value="matE"/>
    <property type="match status" value="1"/>
</dbReference>
<gene>
    <name evidence="3" type="ORF">C3747_226g13</name>
</gene>
<sequence length="517" mass="56277">MNPQNRWENDDDNACMLSGNADGRVSIHALVCRTIKVALPTDFSSVLWMASQMVTMIFVGHCLGEDGLSQYSAGILVFNVTAMSIISGLNSAIDTISSQAFGRNPRSSVIGETLQRALIINMVLWIIMSVAFLNSKPIMVYVFGEAVGDGAARFLRMCPLYLLTQILTGIISKTLYAQCLSSLVVYSNAAAALTSPVANYFLIFMGIEGAALSQGLTGMMCAVTDVLLCLFHPEVVVREAQWPSPALCHKSGWIHFLKVGIPSLIAVCSEWWAFEVQALFAIAISPLALAVFGVAMNIISVMFSIALGLSVSASTIIGNALGGQRPLFASQYARFILICDVMIGICTAVAMGYFGGHIARLYTNVPEMASAVESVMPFVILCHIGDSLQYCLQGVFRGAGRQEQAARGVVFTLWLVGLPASALYVFVFNWGVRGVLGGLLTGFCFEIPLLYYLMSQWDWRVLAQEAQVLSSLQDFVVLESVFQNDESSEHDSDVSVKKEVELEAVVYNRTDSQYKVR</sequence>
<dbReference type="InterPro" id="IPR002528">
    <property type="entry name" value="MATE_fam"/>
</dbReference>
<feature type="transmembrane region" description="Helical" evidence="2">
    <location>
        <begin position="408"/>
        <end position="428"/>
    </location>
</feature>
<accession>A0A2V2VRQ3</accession>
<name>A0A2V2VRQ3_TRYCR</name>
<dbReference type="VEuPathDB" id="TriTrypDB:TcCLB.507625.140"/>
<feature type="transmembrane region" description="Helical" evidence="2">
    <location>
        <begin position="335"/>
        <end position="355"/>
    </location>
</feature>
<keyword evidence="2" id="KW-1133">Transmembrane helix</keyword>
<dbReference type="EMBL" id="PRFC01000226">
    <property type="protein sequence ID" value="PWU98824.1"/>
    <property type="molecule type" value="Genomic_DNA"/>
</dbReference>
<proteinExistence type="inferred from homology"/>
<dbReference type="VEuPathDB" id="TriTrypDB:TCDM_09883"/>
<dbReference type="VEuPathDB" id="TriTrypDB:TcG_08507"/>
<dbReference type="VEuPathDB" id="TriTrypDB:C3747_226g13"/>
<dbReference type="Pfam" id="PF01554">
    <property type="entry name" value="MatE"/>
    <property type="match status" value="2"/>
</dbReference>
<evidence type="ECO:0000256" key="2">
    <source>
        <dbReference type="SAM" id="Phobius"/>
    </source>
</evidence>
<evidence type="ECO:0000313" key="3">
    <source>
        <dbReference type="EMBL" id="PWU98824.1"/>
    </source>
</evidence>
<dbReference type="Proteomes" id="UP000246078">
    <property type="component" value="Unassembled WGS sequence"/>
</dbReference>
<dbReference type="VEuPathDB" id="TriTrypDB:TCSYLVIO_006300"/>
<keyword evidence="2" id="KW-0472">Membrane</keyword>
<evidence type="ECO:0000313" key="4">
    <source>
        <dbReference type="Proteomes" id="UP000246078"/>
    </source>
</evidence>
<comment type="caution">
    <text evidence="3">The sequence shown here is derived from an EMBL/GenBank/DDBJ whole genome shotgun (WGS) entry which is preliminary data.</text>
</comment>
<dbReference type="VEuPathDB" id="TriTrypDB:ECC02_007588"/>
<dbReference type="VEuPathDB" id="TriTrypDB:TcBrA4_0083110"/>
<dbReference type="GO" id="GO:0016020">
    <property type="term" value="C:membrane"/>
    <property type="evidence" value="ECO:0007669"/>
    <property type="project" value="InterPro"/>
</dbReference>
<dbReference type="GO" id="GO:0042910">
    <property type="term" value="F:xenobiotic transmembrane transporter activity"/>
    <property type="evidence" value="ECO:0007669"/>
    <property type="project" value="InterPro"/>
</dbReference>
<feature type="transmembrane region" description="Helical" evidence="2">
    <location>
        <begin position="71"/>
        <end position="93"/>
    </location>
</feature>
<keyword evidence="2" id="KW-0812">Transmembrane</keyword>
<dbReference type="VEuPathDB" id="TriTrypDB:TcCLB.510667.14"/>
<protein>
    <submittedName>
        <fullName evidence="3">Putative membrane transporter protein</fullName>
    </submittedName>
</protein>
<dbReference type="VEuPathDB" id="TriTrypDB:BCY84_18875"/>
<dbReference type="VEuPathDB" id="TriTrypDB:Tc_MARK_5007"/>
<evidence type="ECO:0000256" key="1">
    <source>
        <dbReference type="ARBA" id="ARBA00010199"/>
    </source>
</evidence>
<feature type="transmembrane region" description="Helical" evidence="2">
    <location>
        <begin position="215"/>
        <end position="233"/>
    </location>
</feature>
<organism evidence="3 4">
    <name type="scientific">Trypanosoma cruzi</name>
    <dbReference type="NCBI Taxonomy" id="5693"/>
    <lineage>
        <taxon>Eukaryota</taxon>
        <taxon>Discoba</taxon>
        <taxon>Euglenozoa</taxon>
        <taxon>Kinetoplastea</taxon>
        <taxon>Metakinetoplastina</taxon>
        <taxon>Trypanosomatida</taxon>
        <taxon>Trypanosomatidae</taxon>
        <taxon>Trypanosoma</taxon>
        <taxon>Schizotrypanum</taxon>
    </lineage>
</organism>
<feature type="transmembrane region" description="Helical" evidence="2">
    <location>
        <begin position="253"/>
        <end position="272"/>
    </location>
</feature>
<dbReference type="AlphaFoldDB" id="A0A2V2VRQ3"/>